<dbReference type="Gene3D" id="1.10.10.640">
    <property type="entry name" value="phospholipid-binding protein"/>
    <property type="match status" value="1"/>
</dbReference>
<dbReference type="PANTHER" id="PTHR36573:SF1">
    <property type="entry name" value="INTERMEMBRANE PHOSPHOLIPID TRANSPORT SYSTEM BINDING PROTEIN MLAC"/>
    <property type="match status" value="1"/>
</dbReference>
<dbReference type="PANTHER" id="PTHR36573">
    <property type="entry name" value="INTERMEMBRANE PHOSPHOLIPID TRANSPORT SYSTEM BINDING PROTEIN MLAC"/>
    <property type="match status" value="1"/>
</dbReference>
<evidence type="ECO:0000313" key="1">
    <source>
        <dbReference type="EMBL" id="OIR11359.1"/>
    </source>
</evidence>
<dbReference type="PIRSF" id="PIRSF004649">
    <property type="entry name" value="MlaC"/>
    <property type="match status" value="1"/>
</dbReference>
<organism evidence="1">
    <name type="scientific">mine drainage metagenome</name>
    <dbReference type="NCBI Taxonomy" id="410659"/>
    <lineage>
        <taxon>unclassified sequences</taxon>
        <taxon>metagenomes</taxon>
        <taxon>ecological metagenomes</taxon>
    </lineage>
</organism>
<name>A0A1J5SS93_9ZZZZ</name>
<protein>
    <submittedName>
        <fullName evidence="1">Putative phospholipid-binding protein MlaC</fullName>
    </submittedName>
</protein>
<sequence>MKKMFVLLSGVLLLCLAQTARADVPDPDVLIKETVREVLDVVRKDQELRAGNQKKMLELVDAKVLPHFNFEHMTRLAVGKSWRSATPEQKQALMNEFRILLVRTYTKAFTSYRDQVVEIKPLKLDGDATEVTVKTSIVKPGSSQQPVLVDYDMEKMPNGWKVYDLTVEGVSLVTSYRSTFADQIQQAGIDGLIKTLAEKNQTAASNAALAEKAGSK</sequence>
<dbReference type="EMBL" id="MLJW01000020">
    <property type="protein sequence ID" value="OIR11359.1"/>
    <property type="molecule type" value="Genomic_DNA"/>
</dbReference>
<dbReference type="AlphaFoldDB" id="A0A1J5SS93"/>
<accession>A0A1J5SS93</accession>
<gene>
    <name evidence="1" type="primary">mlaC_2</name>
    <name evidence="1" type="ORF">GALL_68520</name>
</gene>
<dbReference type="InterPro" id="IPR008869">
    <property type="entry name" value="MlaC/ttg2D"/>
</dbReference>
<dbReference type="Pfam" id="PF05494">
    <property type="entry name" value="MlaC"/>
    <property type="match status" value="1"/>
</dbReference>
<dbReference type="Gene3D" id="3.10.450.50">
    <property type="match status" value="1"/>
</dbReference>
<reference evidence="1" key="1">
    <citation type="submission" date="2016-10" db="EMBL/GenBank/DDBJ databases">
        <title>Sequence of Gallionella enrichment culture.</title>
        <authorList>
            <person name="Poehlein A."/>
            <person name="Muehling M."/>
            <person name="Daniel R."/>
        </authorList>
    </citation>
    <scope>NUCLEOTIDE SEQUENCE</scope>
</reference>
<comment type="caution">
    <text evidence="1">The sequence shown here is derived from an EMBL/GenBank/DDBJ whole genome shotgun (WGS) entry which is preliminary data.</text>
</comment>
<proteinExistence type="predicted"/>